<dbReference type="Proteomes" id="UP001362999">
    <property type="component" value="Unassembled WGS sequence"/>
</dbReference>
<name>A0AAW0DBN3_9AGAR</name>
<organism evidence="3 4">
    <name type="scientific">Favolaschia claudopus</name>
    <dbReference type="NCBI Taxonomy" id="2862362"/>
    <lineage>
        <taxon>Eukaryota</taxon>
        <taxon>Fungi</taxon>
        <taxon>Dikarya</taxon>
        <taxon>Basidiomycota</taxon>
        <taxon>Agaricomycotina</taxon>
        <taxon>Agaricomycetes</taxon>
        <taxon>Agaricomycetidae</taxon>
        <taxon>Agaricales</taxon>
        <taxon>Marasmiineae</taxon>
        <taxon>Mycenaceae</taxon>
        <taxon>Favolaschia</taxon>
    </lineage>
</organism>
<accession>A0AAW0DBN3</accession>
<dbReference type="Gene3D" id="3.40.50.720">
    <property type="entry name" value="NAD(P)-binding Rossmann-like Domain"/>
    <property type="match status" value="1"/>
</dbReference>
<comment type="caution">
    <text evidence="3">The sequence shown here is derived from an EMBL/GenBank/DDBJ whole genome shotgun (WGS) entry which is preliminary data.</text>
</comment>
<dbReference type="EMBL" id="JAWWNJ010000009">
    <property type="protein sequence ID" value="KAK7048614.1"/>
    <property type="molecule type" value="Genomic_DNA"/>
</dbReference>
<dbReference type="InterPro" id="IPR051468">
    <property type="entry name" value="Fungal_SecMetab_SDRs"/>
</dbReference>
<dbReference type="PANTHER" id="PTHR43544:SF36">
    <property type="entry name" value="CHAIN OXIDOREDUCTASE (CSGA), PUTATIVE (AFU_ORTHOLOGUE AFUA_4G00910)-RELATED"/>
    <property type="match status" value="1"/>
</dbReference>
<dbReference type="Pfam" id="PF00106">
    <property type="entry name" value="adh_short"/>
    <property type="match status" value="1"/>
</dbReference>
<dbReference type="InterPro" id="IPR002347">
    <property type="entry name" value="SDR_fam"/>
</dbReference>
<evidence type="ECO:0000313" key="3">
    <source>
        <dbReference type="EMBL" id="KAK7048614.1"/>
    </source>
</evidence>
<sequence length="238" mass="25567">MSNVRSVLISGGNQGLGMHTVHQLASAPNVLVFMGSRKLSGAQETLAHFAKDTHPSSTIVPVQLDVAEDESIKNAYTTVSEYLREKNLTGLDVLINNAAILVESFEDSYAVNVVGVASLTQTFRPLLQPGGAIINISSKVGSMGLWSTPERRPRKIYPAYISSKTALNSLTLQWAIEEEQKGSGIRVVSICPGFNATNMNNYTGVMDPADGCKVIVNTALAEEGKSGVFIDRNGEVPW</sequence>
<dbReference type="AlphaFoldDB" id="A0AAW0DBN3"/>
<dbReference type="GO" id="GO:0016491">
    <property type="term" value="F:oxidoreductase activity"/>
    <property type="evidence" value="ECO:0007669"/>
    <property type="project" value="TreeGrafter"/>
</dbReference>
<evidence type="ECO:0000256" key="1">
    <source>
        <dbReference type="ARBA" id="ARBA00006484"/>
    </source>
</evidence>
<dbReference type="PANTHER" id="PTHR43544">
    <property type="entry name" value="SHORT-CHAIN DEHYDROGENASE/REDUCTASE"/>
    <property type="match status" value="1"/>
</dbReference>
<reference evidence="3 4" key="1">
    <citation type="journal article" date="2024" name="J Genomics">
        <title>Draft genome sequencing and assembly of Favolaschia claudopus CIRM-BRFM 2984 isolated from oak limbs.</title>
        <authorList>
            <person name="Navarro D."/>
            <person name="Drula E."/>
            <person name="Chaduli D."/>
            <person name="Cazenave R."/>
            <person name="Ahrendt S."/>
            <person name="Wang J."/>
            <person name="Lipzen A."/>
            <person name="Daum C."/>
            <person name="Barry K."/>
            <person name="Grigoriev I.V."/>
            <person name="Favel A."/>
            <person name="Rosso M.N."/>
            <person name="Martin F."/>
        </authorList>
    </citation>
    <scope>NUCLEOTIDE SEQUENCE [LARGE SCALE GENOMIC DNA]</scope>
    <source>
        <strain evidence="3 4">CIRM-BRFM 2984</strain>
    </source>
</reference>
<proteinExistence type="inferred from homology"/>
<evidence type="ECO:0000313" key="4">
    <source>
        <dbReference type="Proteomes" id="UP001362999"/>
    </source>
</evidence>
<comment type="similarity">
    <text evidence="1 2">Belongs to the short-chain dehydrogenases/reductases (SDR) family.</text>
</comment>
<dbReference type="InterPro" id="IPR036291">
    <property type="entry name" value="NAD(P)-bd_dom_sf"/>
</dbReference>
<dbReference type="PRINTS" id="PR00080">
    <property type="entry name" value="SDRFAMILY"/>
</dbReference>
<evidence type="ECO:0000256" key="2">
    <source>
        <dbReference type="RuleBase" id="RU000363"/>
    </source>
</evidence>
<protein>
    <submittedName>
        <fullName evidence="3">Short-chain dehydrogenase/reductase family protein</fullName>
    </submittedName>
</protein>
<dbReference type="GO" id="GO:0005737">
    <property type="term" value="C:cytoplasm"/>
    <property type="evidence" value="ECO:0007669"/>
    <property type="project" value="TreeGrafter"/>
</dbReference>
<keyword evidence="4" id="KW-1185">Reference proteome</keyword>
<dbReference type="SUPFAM" id="SSF51735">
    <property type="entry name" value="NAD(P)-binding Rossmann-fold domains"/>
    <property type="match status" value="1"/>
</dbReference>
<dbReference type="PRINTS" id="PR00081">
    <property type="entry name" value="GDHRDH"/>
</dbReference>
<gene>
    <name evidence="3" type="ORF">R3P38DRAFT_1872773</name>
</gene>